<dbReference type="RefSeq" id="WP_311343279.1">
    <property type="nucleotide sequence ID" value="NZ_JAVREI010000001.1"/>
</dbReference>
<dbReference type="SUPFAM" id="SSF46689">
    <property type="entry name" value="Homeodomain-like"/>
    <property type="match status" value="1"/>
</dbReference>
<accession>A0ABU2K2R6</accession>
<reference evidence="7" key="1">
    <citation type="submission" date="2023-07" db="EMBL/GenBank/DDBJ databases">
        <title>30 novel species of actinomycetes from the DSMZ collection.</title>
        <authorList>
            <person name="Nouioui I."/>
        </authorList>
    </citation>
    <scope>NUCLEOTIDE SEQUENCE [LARGE SCALE GENOMIC DNA]</scope>
    <source>
        <strain evidence="7">DSM 46792</strain>
    </source>
</reference>
<comment type="caution">
    <text evidence="6">The sequence shown here is derived from an EMBL/GenBank/DDBJ whole genome shotgun (WGS) entry which is preliminary data.</text>
</comment>
<dbReference type="Gene3D" id="1.10.357.10">
    <property type="entry name" value="Tetracycline Repressor, domain 2"/>
    <property type="match status" value="1"/>
</dbReference>
<evidence type="ECO:0000259" key="5">
    <source>
        <dbReference type="PROSITE" id="PS50977"/>
    </source>
</evidence>
<keyword evidence="1" id="KW-0805">Transcription regulation</keyword>
<feature type="DNA-binding region" description="H-T-H motif" evidence="4">
    <location>
        <begin position="32"/>
        <end position="51"/>
    </location>
</feature>
<dbReference type="Proteomes" id="UP001183222">
    <property type="component" value="Unassembled WGS sequence"/>
</dbReference>
<dbReference type="PANTHER" id="PTHR30055">
    <property type="entry name" value="HTH-TYPE TRANSCRIPTIONAL REGULATOR RUTR"/>
    <property type="match status" value="1"/>
</dbReference>
<dbReference type="InterPro" id="IPR050109">
    <property type="entry name" value="HTH-type_TetR-like_transc_reg"/>
</dbReference>
<organism evidence="6 7">
    <name type="scientific">Blastococcus goldschmidtiae</name>
    <dbReference type="NCBI Taxonomy" id="3075546"/>
    <lineage>
        <taxon>Bacteria</taxon>
        <taxon>Bacillati</taxon>
        <taxon>Actinomycetota</taxon>
        <taxon>Actinomycetes</taxon>
        <taxon>Geodermatophilales</taxon>
        <taxon>Geodermatophilaceae</taxon>
        <taxon>Blastococcus</taxon>
    </lineage>
</organism>
<dbReference type="PROSITE" id="PS50977">
    <property type="entry name" value="HTH_TETR_2"/>
    <property type="match status" value="1"/>
</dbReference>
<proteinExistence type="predicted"/>
<keyword evidence="7" id="KW-1185">Reference proteome</keyword>
<evidence type="ECO:0000313" key="7">
    <source>
        <dbReference type="Proteomes" id="UP001183222"/>
    </source>
</evidence>
<dbReference type="InterPro" id="IPR036271">
    <property type="entry name" value="Tet_transcr_reg_TetR-rel_C_sf"/>
</dbReference>
<dbReference type="Pfam" id="PF00440">
    <property type="entry name" value="TetR_N"/>
    <property type="match status" value="1"/>
</dbReference>
<dbReference type="Pfam" id="PF13305">
    <property type="entry name" value="TetR_C_33"/>
    <property type="match status" value="1"/>
</dbReference>
<keyword evidence="2 4" id="KW-0238">DNA-binding</keyword>
<evidence type="ECO:0000256" key="2">
    <source>
        <dbReference type="ARBA" id="ARBA00023125"/>
    </source>
</evidence>
<dbReference type="InterPro" id="IPR001647">
    <property type="entry name" value="HTH_TetR"/>
</dbReference>
<evidence type="ECO:0000313" key="6">
    <source>
        <dbReference type="EMBL" id="MDT0274431.1"/>
    </source>
</evidence>
<name>A0ABU2K2R6_9ACTN</name>
<evidence type="ECO:0000256" key="3">
    <source>
        <dbReference type="ARBA" id="ARBA00023163"/>
    </source>
</evidence>
<dbReference type="InterPro" id="IPR025996">
    <property type="entry name" value="MT1864/Rv1816-like_C"/>
</dbReference>
<dbReference type="SUPFAM" id="SSF48498">
    <property type="entry name" value="Tetracyclin repressor-like, C-terminal domain"/>
    <property type="match status" value="1"/>
</dbReference>
<dbReference type="InterPro" id="IPR009057">
    <property type="entry name" value="Homeodomain-like_sf"/>
</dbReference>
<evidence type="ECO:0000256" key="1">
    <source>
        <dbReference type="ARBA" id="ARBA00023015"/>
    </source>
</evidence>
<dbReference type="PANTHER" id="PTHR30055:SF234">
    <property type="entry name" value="HTH-TYPE TRANSCRIPTIONAL REGULATOR BETI"/>
    <property type="match status" value="1"/>
</dbReference>
<sequence length="198" mass="21850">MPRPKLRTPELRDRLLTEALDLLAGEGAAGFTARRLASRARTSTPAVYELFGDKAGLIREVFFLGWRLLADRLARVEPSADPRADLTRVARLYREFMLENPRLAEVMLARPFADFDPAAEEAEAGAAVRELIVGHVRRCVHAGLLEGDETDLAHVVVALVQGMSVAENARRLGRSPASVERRWQLGLDALLRGMTPTS</sequence>
<dbReference type="EMBL" id="JAVREI010000001">
    <property type="protein sequence ID" value="MDT0274431.1"/>
    <property type="molecule type" value="Genomic_DNA"/>
</dbReference>
<protein>
    <submittedName>
        <fullName evidence="6">TetR/AcrR family transcriptional regulator</fullName>
    </submittedName>
</protein>
<evidence type="ECO:0000256" key="4">
    <source>
        <dbReference type="PROSITE-ProRule" id="PRU00335"/>
    </source>
</evidence>
<keyword evidence="3" id="KW-0804">Transcription</keyword>
<feature type="domain" description="HTH tetR-type" evidence="5">
    <location>
        <begin position="9"/>
        <end position="69"/>
    </location>
</feature>
<gene>
    <name evidence="6" type="ORF">RM425_00820</name>
</gene>